<dbReference type="SUPFAM" id="SSF53335">
    <property type="entry name" value="S-adenosyl-L-methionine-dependent methyltransferases"/>
    <property type="match status" value="1"/>
</dbReference>
<reference evidence="1 2" key="1">
    <citation type="submission" date="2021-01" db="EMBL/GenBank/DDBJ databases">
        <title>Whole genome shotgun sequence of Planobispora longispora NBRC 13918.</title>
        <authorList>
            <person name="Komaki H."/>
            <person name="Tamura T."/>
        </authorList>
    </citation>
    <scope>NUCLEOTIDE SEQUENCE [LARGE SCALE GENOMIC DNA]</scope>
    <source>
        <strain evidence="1 2">NBRC 13918</strain>
    </source>
</reference>
<sequence length="270" mass="29207">MPDASSETTQNIMDRIDPSVPHPARVYDYWLGGKDHFASDRAVGDEILAVMPGLVTAARAEREFLGRSVRHLAGDPGVRQFLDVGTGIPTANNTHEVAQRVAPESRIVYVDNDPVVLNHARALLRSTPEGASAYVDADLREPETILGPAAETLDFNLPISLMLLGVLEFVPDQEQALAAVGALVDALPSGSYLTITQGIHTEAMDAAAAAWNASGATPITLRHPEEILRFFDGLEILEPGLVPLPQWRPDPDTRFTDHDIPQYGAVARKP</sequence>
<dbReference type="EMBL" id="BOOH01000045">
    <property type="protein sequence ID" value="GIH78995.1"/>
    <property type="molecule type" value="Genomic_DNA"/>
</dbReference>
<organism evidence="1 2">
    <name type="scientific">Planobispora longispora</name>
    <dbReference type="NCBI Taxonomy" id="28887"/>
    <lineage>
        <taxon>Bacteria</taxon>
        <taxon>Bacillati</taxon>
        <taxon>Actinomycetota</taxon>
        <taxon>Actinomycetes</taxon>
        <taxon>Streptosporangiales</taxon>
        <taxon>Streptosporangiaceae</taxon>
        <taxon>Planobispora</taxon>
    </lineage>
</organism>
<dbReference type="InterPro" id="IPR029063">
    <property type="entry name" value="SAM-dependent_MTases_sf"/>
</dbReference>
<gene>
    <name evidence="1" type="ORF">Plo01_54240</name>
</gene>
<dbReference type="Gene3D" id="3.40.50.150">
    <property type="entry name" value="Vaccinia Virus protein VP39"/>
    <property type="match status" value="1"/>
</dbReference>
<protein>
    <recommendedName>
        <fullName evidence="3">S-adenosyl methyltransferase</fullName>
    </recommendedName>
</protein>
<keyword evidence="2" id="KW-1185">Reference proteome</keyword>
<name>A0A8J3W7M4_9ACTN</name>
<dbReference type="AlphaFoldDB" id="A0A8J3W7M4"/>
<evidence type="ECO:0008006" key="3">
    <source>
        <dbReference type="Google" id="ProtNLM"/>
    </source>
</evidence>
<dbReference type="InterPro" id="IPR006764">
    <property type="entry name" value="SAM_dep_MeTrfase_SAV2177_type"/>
</dbReference>
<dbReference type="Proteomes" id="UP000616724">
    <property type="component" value="Unassembled WGS sequence"/>
</dbReference>
<comment type="caution">
    <text evidence="1">The sequence shown here is derived from an EMBL/GenBank/DDBJ whole genome shotgun (WGS) entry which is preliminary data.</text>
</comment>
<dbReference type="RefSeq" id="WP_203893477.1">
    <property type="nucleotide sequence ID" value="NZ_BOOH01000045.1"/>
</dbReference>
<dbReference type="Pfam" id="PF04672">
    <property type="entry name" value="Methyltransf_19"/>
    <property type="match status" value="1"/>
</dbReference>
<proteinExistence type="predicted"/>
<accession>A0A8J3W7M4</accession>
<evidence type="ECO:0000313" key="1">
    <source>
        <dbReference type="EMBL" id="GIH78995.1"/>
    </source>
</evidence>
<dbReference type="PIRSF" id="PIRSF017393">
    <property type="entry name" value="MTase_SAV2177"/>
    <property type="match status" value="1"/>
</dbReference>
<evidence type="ECO:0000313" key="2">
    <source>
        <dbReference type="Proteomes" id="UP000616724"/>
    </source>
</evidence>